<evidence type="ECO:0000313" key="3">
    <source>
        <dbReference type="EMBL" id="KAF6785032.1"/>
    </source>
</evidence>
<evidence type="ECO:0000256" key="1">
    <source>
        <dbReference type="SAM" id="MobiDB-lite"/>
    </source>
</evidence>
<proteinExistence type="predicted"/>
<keyword evidence="4" id="KW-1185">Reference proteome</keyword>
<evidence type="ECO:0000313" key="4">
    <source>
        <dbReference type="Proteomes" id="UP000652219"/>
    </source>
</evidence>
<feature type="compositionally biased region" description="Polar residues" evidence="1">
    <location>
        <begin position="27"/>
        <end position="36"/>
    </location>
</feature>
<organism evidence="3 4">
    <name type="scientific">Colletotrichum sojae</name>
    <dbReference type="NCBI Taxonomy" id="2175907"/>
    <lineage>
        <taxon>Eukaryota</taxon>
        <taxon>Fungi</taxon>
        <taxon>Dikarya</taxon>
        <taxon>Ascomycota</taxon>
        <taxon>Pezizomycotina</taxon>
        <taxon>Sordariomycetes</taxon>
        <taxon>Hypocreomycetidae</taxon>
        <taxon>Glomerellales</taxon>
        <taxon>Glomerellaceae</taxon>
        <taxon>Colletotrichum</taxon>
        <taxon>Colletotrichum orchidearum species complex</taxon>
    </lineage>
</organism>
<keyword evidence="2" id="KW-1133">Transmembrane helix</keyword>
<evidence type="ECO:0000256" key="2">
    <source>
        <dbReference type="SAM" id="Phobius"/>
    </source>
</evidence>
<feature type="transmembrane region" description="Helical" evidence="2">
    <location>
        <begin position="178"/>
        <end position="195"/>
    </location>
</feature>
<feature type="transmembrane region" description="Helical" evidence="2">
    <location>
        <begin position="116"/>
        <end position="137"/>
    </location>
</feature>
<protein>
    <submittedName>
        <fullName evidence="3">Uncharacterized protein</fullName>
    </submittedName>
</protein>
<name>A0A8H6ILX6_9PEZI</name>
<feature type="transmembrane region" description="Helical" evidence="2">
    <location>
        <begin position="77"/>
        <end position="96"/>
    </location>
</feature>
<comment type="caution">
    <text evidence="3">The sequence shown here is derived from an EMBL/GenBank/DDBJ whole genome shotgun (WGS) entry which is preliminary data.</text>
</comment>
<dbReference type="Proteomes" id="UP000652219">
    <property type="component" value="Unassembled WGS sequence"/>
</dbReference>
<accession>A0A8H6ILX6</accession>
<keyword evidence="2" id="KW-0472">Membrane</keyword>
<sequence length="571" mass="63085">MHVHNQNEMPGSEADPLFSSPVMPTSRRLSPQSSRQAPDIEFRCLQPDGFDKHTGQSRVSEIRQQPFSSRVVAFEKLTPFLVLIPTTSISVLLLIGNAKRWEFSGRLHGVIESNRAITQVAVQAVFSILGLLHLFVVGKLLQWMLRLHLATRPMSLEALQFWTSILAQQWRPKLRSRFLIPLAIFTLACLGPAALRVGALTPVAGTASLEASLQLPSYVDTEILTYKWSERFGLESKRTPRDFFTYNVGELNTGKIIETAASATTVDGSPRRHAKMDNTGYLYNGRSYGVGVSVGLVDDDFVRNQYVTNYTFKEPGYTAISTCIHNLTTDYRLESNPGSYFPGPLSEVYLTVGPFTPTLFDILVDPVGKTIDVTPLNDADVTDIEPKGNLTFLANWKYTLIASDQTNLYSSLLGRAMYTNIENYKLLQASAGHEAASEKVAALRALEDSFDASMDDIFSGYAAAQLMVANVTQETRALVLKQGLRIEQRAWILTVLILNLILAFAAGEETFRTRCWKDLDEFDFTDLRDVIVGTIAGSVADASATGAELHSSVSRSEHVTGLGAGLDIQRR</sequence>
<dbReference type="AlphaFoldDB" id="A0A8H6ILX6"/>
<feature type="transmembrane region" description="Helical" evidence="2">
    <location>
        <begin position="490"/>
        <end position="507"/>
    </location>
</feature>
<reference evidence="3 4" key="1">
    <citation type="journal article" date="2020" name="Phytopathology">
        <title>Genome Sequence Resources of Colletotrichum truncatum, C. plurivorum, C. musicola, and C. sojae: Four Species Pathogenic to Soybean (Glycine max).</title>
        <authorList>
            <person name="Rogerio F."/>
            <person name="Boufleur T.R."/>
            <person name="Ciampi-Guillardi M."/>
            <person name="Sukno S.A."/>
            <person name="Thon M.R."/>
            <person name="Massola Junior N.S."/>
            <person name="Baroncelli R."/>
        </authorList>
    </citation>
    <scope>NUCLEOTIDE SEQUENCE [LARGE SCALE GENOMIC DNA]</scope>
    <source>
        <strain evidence="3 4">LFN0009</strain>
    </source>
</reference>
<gene>
    <name evidence="3" type="ORF">CSOJ01_15669</name>
</gene>
<feature type="region of interest" description="Disordered" evidence="1">
    <location>
        <begin position="1"/>
        <end position="36"/>
    </location>
</feature>
<dbReference type="EMBL" id="WIGN01000715">
    <property type="protein sequence ID" value="KAF6785032.1"/>
    <property type="molecule type" value="Genomic_DNA"/>
</dbReference>
<keyword evidence="2" id="KW-0812">Transmembrane</keyword>